<feature type="domain" description="DYW" evidence="4">
    <location>
        <begin position="598"/>
        <end position="690"/>
    </location>
</feature>
<dbReference type="GO" id="GO:0008270">
    <property type="term" value="F:zinc ion binding"/>
    <property type="evidence" value="ECO:0007669"/>
    <property type="project" value="InterPro"/>
</dbReference>
<evidence type="ECO:0000313" key="6">
    <source>
        <dbReference type="Proteomes" id="UP001159364"/>
    </source>
</evidence>
<dbReference type="InterPro" id="IPR002885">
    <property type="entry name" value="PPR_rpt"/>
</dbReference>
<feature type="repeat" description="PPR" evidence="3">
    <location>
        <begin position="383"/>
        <end position="417"/>
    </location>
</feature>
<proteinExistence type="inferred from homology"/>
<dbReference type="NCBIfam" id="TIGR00756">
    <property type="entry name" value="PPR"/>
    <property type="match status" value="4"/>
</dbReference>
<comment type="caution">
    <text evidence="5">The sequence shown here is derived from an EMBL/GenBank/DDBJ whole genome shotgun (WGS) entry which is preliminary data.</text>
</comment>
<dbReference type="FunFam" id="1.25.40.10:FF:000450">
    <property type="entry name" value="Putative pentatricopeptide repeat-containing protein"/>
    <property type="match status" value="1"/>
</dbReference>
<dbReference type="PROSITE" id="PS51375">
    <property type="entry name" value="PPR"/>
    <property type="match status" value="5"/>
</dbReference>
<dbReference type="GO" id="GO:0003723">
    <property type="term" value="F:RNA binding"/>
    <property type="evidence" value="ECO:0007669"/>
    <property type="project" value="InterPro"/>
</dbReference>
<dbReference type="InterPro" id="IPR011990">
    <property type="entry name" value="TPR-like_helical_dom_sf"/>
</dbReference>
<gene>
    <name evidence="5" type="ORF">K2173_000107</name>
</gene>
<keyword evidence="2" id="KW-0677">Repeat</keyword>
<feature type="repeat" description="PPR" evidence="3">
    <location>
        <begin position="181"/>
        <end position="215"/>
    </location>
</feature>
<dbReference type="PANTHER" id="PTHR47926:SF446">
    <property type="entry name" value="PENTACOTRIPEPTIDE-REPEAT REGION OF PRORP DOMAIN-CONTAINING PROTEIN"/>
    <property type="match status" value="1"/>
</dbReference>
<feature type="repeat" description="PPR" evidence="3">
    <location>
        <begin position="251"/>
        <end position="281"/>
    </location>
</feature>
<dbReference type="InterPro" id="IPR046848">
    <property type="entry name" value="E_motif"/>
</dbReference>
<dbReference type="Pfam" id="PF20431">
    <property type="entry name" value="E_motif"/>
    <property type="match status" value="1"/>
</dbReference>
<protein>
    <recommendedName>
        <fullName evidence="4">DYW domain-containing protein</fullName>
    </recommendedName>
</protein>
<feature type="repeat" description="PPR" evidence="3">
    <location>
        <begin position="282"/>
        <end position="316"/>
    </location>
</feature>
<dbReference type="GO" id="GO:0009451">
    <property type="term" value="P:RNA modification"/>
    <property type="evidence" value="ECO:0007669"/>
    <property type="project" value="InterPro"/>
</dbReference>
<dbReference type="Pfam" id="PF13041">
    <property type="entry name" value="PPR_2"/>
    <property type="match status" value="3"/>
</dbReference>
<dbReference type="InterPro" id="IPR032867">
    <property type="entry name" value="DYW_dom"/>
</dbReference>
<dbReference type="InterPro" id="IPR046960">
    <property type="entry name" value="PPR_At4g14850-like_plant"/>
</dbReference>
<evidence type="ECO:0000313" key="5">
    <source>
        <dbReference type="EMBL" id="KAJ8753853.1"/>
    </source>
</evidence>
<dbReference type="Proteomes" id="UP001159364">
    <property type="component" value="Linkage Group LG09"/>
</dbReference>
<dbReference type="Gene3D" id="1.25.40.10">
    <property type="entry name" value="Tetratricopeptide repeat domain"/>
    <property type="match status" value="4"/>
</dbReference>
<evidence type="ECO:0000259" key="4">
    <source>
        <dbReference type="Pfam" id="PF14432"/>
    </source>
</evidence>
<sequence length="696" mass="78259">MSIFMNTTFSSLHKALDFKKRLLQDFTFTCLKQVKNVHAALLRHGLHHDTYIFNVVLRSSLVMGQTSYACLVFAHIQHPNIFIWNTMIRGLVTNSCFQKSIDFYHSMRTKGFLPNDLTFPFVLRACAQLLDFELGLKIHNLVVKMGFSYNVVVNVGLVNLFAKCGLMEHAFEVFDECPEKSVLAWTEVITGFIGVGKCREAIDVFRRLLKMGLRPDSFTLVRVLSACIRVGDLRNGELIDEYITEFGMSRNVFVNTSLVDLYAKCGSMDKARGVFDGMREKDIVCWSAMIQGYASNGMPNEALELFHMMLNENLRPDCYAMVGALCACASLGALEYGEWVTNLMDKNVFLANHVLATALIDMYAKCGSMTRAWEVFKGIKNRDRVVWNAAISGLAMNGHVKTVLGVFGQMGKLGIQPDDNTFVGLLSACGHAGLLGDGRQFFDSMSHVFALTPTIEHYGCMVDLLGRAGLLDEAHQLIKSMPFKANVIVWGALLSGCRLHRDMKLAEYVLKELIALEPWNSGNYVLLSNIYSSGKKWDDASTIRLIMKEKGIQKVHGCSWIEVRGIVHMFLVGDNCHPSSEKIYGKIDELSRDLKSSGYVPTTDYVLFDIEEEEKEHFLCYHSEKLAVAFGLISTAPKDAIRVVKNLRICGDCHEFIKIISRITGREIIVRDTSRFHCFTEGQCSCKDYWGRSNTS</sequence>
<feature type="repeat" description="PPR" evidence="3">
    <location>
        <begin position="80"/>
        <end position="114"/>
    </location>
</feature>
<dbReference type="PANTHER" id="PTHR47926">
    <property type="entry name" value="PENTATRICOPEPTIDE REPEAT-CONTAINING PROTEIN"/>
    <property type="match status" value="1"/>
</dbReference>
<dbReference type="FunFam" id="1.25.40.10:FF:000682">
    <property type="entry name" value="Pentatricopeptide repeat-containing protein At3g16610"/>
    <property type="match status" value="1"/>
</dbReference>
<dbReference type="AlphaFoldDB" id="A0AAV8SNS6"/>
<name>A0AAV8SNS6_9ROSI</name>
<keyword evidence="6" id="KW-1185">Reference proteome</keyword>
<comment type="similarity">
    <text evidence="1">Belongs to the PPR family. PCMP-H subfamily.</text>
</comment>
<dbReference type="Pfam" id="PF14432">
    <property type="entry name" value="DYW_deaminase"/>
    <property type="match status" value="1"/>
</dbReference>
<evidence type="ECO:0000256" key="3">
    <source>
        <dbReference type="PROSITE-ProRule" id="PRU00708"/>
    </source>
</evidence>
<reference evidence="5 6" key="1">
    <citation type="submission" date="2021-09" db="EMBL/GenBank/DDBJ databases">
        <title>Genomic insights and catalytic innovation underlie evolution of tropane alkaloids biosynthesis.</title>
        <authorList>
            <person name="Wang Y.-J."/>
            <person name="Tian T."/>
            <person name="Huang J.-P."/>
            <person name="Huang S.-X."/>
        </authorList>
    </citation>
    <scope>NUCLEOTIDE SEQUENCE [LARGE SCALE GENOMIC DNA]</scope>
    <source>
        <strain evidence="5">KIB-2018</strain>
        <tissue evidence="5">Leaf</tissue>
    </source>
</reference>
<evidence type="ECO:0000256" key="2">
    <source>
        <dbReference type="ARBA" id="ARBA00022737"/>
    </source>
</evidence>
<organism evidence="5 6">
    <name type="scientific">Erythroxylum novogranatense</name>
    <dbReference type="NCBI Taxonomy" id="1862640"/>
    <lineage>
        <taxon>Eukaryota</taxon>
        <taxon>Viridiplantae</taxon>
        <taxon>Streptophyta</taxon>
        <taxon>Embryophyta</taxon>
        <taxon>Tracheophyta</taxon>
        <taxon>Spermatophyta</taxon>
        <taxon>Magnoliopsida</taxon>
        <taxon>eudicotyledons</taxon>
        <taxon>Gunneridae</taxon>
        <taxon>Pentapetalae</taxon>
        <taxon>rosids</taxon>
        <taxon>fabids</taxon>
        <taxon>Malpighiales</taxon>
        <taxon>Erythroxylaceae</taxon>
        <taxon>Erythroxylum</taxon>
    </lineage>
</organism>
<dbReference type="FunFam" id="1.25.40.10:FF:000184">
    <property type="entry name" value="Pentatricopeptide repeat-containing protein, chloroplastic"/>
    <property type="match status" value="1"/>
</dbReference>
<dbReference type="Pfam" id="PF01535">
    <property type="entry name" value="PPR"/>
    <property type="match status" value="4"/>
</dbReference>
<dbReference type="EMBL" id="JAIWQS010000009">
    <property type="protein sequence ID" value="KAJ8753853.1"/>
    <property type="molecule type" value="Genomic_DNA"/>
</dbReference>
<evidence type="ECO:0000256" key="1">
    <source>
        <dbReference type="ARBA" id="ARBA00006643"/>
    </source>
</evidence>
<accession>A0AAV8SNS6</accession>